<dbReference type="AlphaFoldDB" id="A0AAU8LSX2"/>
<dbReference type="KEGG" id="eaj:Q3M24_19180"/>
<reference evidence="2" key="1">
    <citation type="journal article" date="2024" name="Syst. Appl. Microbiol.">
        <title>First single-strain enrichments of Electrothrix cable bacteria, description of E. aestuarii sp. nov. and E. rattekaaiensis sp. nov., and proposal of a cable bacteria taxonomy following the rules of the SeqCode.</title>
        <authorList>
            <person name="Plum-Jensen L.E."/>
            <person name="Schramm A."/>
            <person name="Marshall I.P.G."/>
        </authorList>
    </citation>
    <scope>NUCLEOTIDE SEQUENCE</scope>
    <source>
        <strain evidence="2">Rat1</strain>
    </source>
</reference>
<evidence type="ECO:0000313" key="2">
    <source>
        <dbReference type="EMBL" id="XCN72394.1"/>
    </source>
</evidence>
<reference evidence="2" key="2">
    <citation type="submission" date="2024-06" db="EMBL/GenBank/DDBJ databases">
        <authorList>
            <person name="Plum-Jensen L.E."/>
            <person name="Schramm A."/>
            <person name="Marshall I.P.G."/>
        </authorList>
    </citation>
    <scope>NUCLEOTIDE SEQUENCE</scope>
    <source>
        <strain evidence="2">Rat1</strain>
    </source>
</reference>
<sequence length="141" mass="15713">MPDISAINAGLTSIKLAIDITKELKDVSSLLKDAEAKLKLADLIEALSEVKIKLYEARDENHELKEAINGLQHKLDIKGDVTFKDGHYFLKNPADDECPGPFCTYCYSNQKKLILVLDLTAPLKHTHQAKYKCPECGSITK</sequence>
<protein>
    <submittedName>
        <fullName evidence="2">Uncharacterized protein</fullName>
    </submittedName>
</protein>
<gene>
    <name evidence="2" type="ORF">Q3M24_19180</name>
</gene>
<dbReference type="EMBL" id="CP159373">
    <property type="protein sequence ID" value="XCN72394.1"/>
    <property type="molecule type" value="Genomic_DNA"/>
</dbReference>
<accession>A0AAU8LSX2</accession>
<keyword evidence="1" id="KW-0175">Coiled coil</keyword>
<feature type="coiled-coil region" evidence="1">
    <location>
        <begin position="17"/>
        <end position="74"/>
    </location>
</feature>
<organism evidence="2">
    <name type="scientific">Candidatus Electrothrix aestuarii</name>
    <dbReference type="NCBI Taxonomy" id="3062594"/>
    <lineage>
        <taxon>Bacteria</taxon>
        <taxon>Pseudomonadati</taxon>
        <taxon>Thermodesulfobacteriota</taxon>
        <taxon>Desulfobulbia</taxon>
        <taxon>Desulfobulbales</taxon>
        <taxon>Desulfobulbaceae</taxon>
        <taxon>Candidatus Electrothrix</taxon>
    </lineage>
</organism>
<name>A0AAU8LSX2_9BACT</name>
<proteinExistence type="predicted"/>
<evidence type="ECO:0000256" key="1">
    <source>
        <dbReference type="SAM" id="Coils"/>
    </source>
</evidence>